<dbReference type="GO" id="GO:0004252">
    <property type="term" value="F:serine-type endopeptidase activity"/>
    <property type="evidence" value="ECO:0007669"/>
    <property type="project" value="InterPro"/>
</dbReference>
<evidence type="ECO:0000313" key="4">
    <source>
        <dbReference type="Proteomes" id="UP000001555"/>
    </source>
</evidence>
<evidence type="ECO:0000313" key="2">
    <source>
        <dbReference type="EMBL" id="EEC05218.1"/>
    </source>
</evidence>
<gene>
    <name evidence="2" type="ORF">IscW_ISCW004280</name>
</gene>
<reference evidence="2 4" key="1">
    <citation type="submission" date="2008-03" db="EMBL/GenBank/DDBJ databases">
        <title>Annotation of Ixodes scapularis.</title>
        <authorList>
            <consortium name="Ixodes scapularis Genome Project Consortium"/>
            <person name="Caler E."/>
            <person name="Hannick L.I."/>
            <person name="Bidwell S."/>
            <person name="Joardar V."/>
            <person name="Thiagarajan M."/>
            <person name="Amedeo P."/>
            <person name="Galinsky K.J."/>
            <person name="Schobel S."/>
            <person name="Inman J."/>
            <person name="Hostetler J."/>
            <person name="Miller J."/>
            <person name="Hammond M."/>
            <person name="Megy K."/>
            <person name="Lawson D."/>
            <person name="Kodira C."/>
            <person name="Sutton G."/>
            <person name="Meyer J."/>
            <person name="Hill C.A."/>
            <person name="Birren B."/>
            <person name="Nene V."/>
            <person name="Collins F."/>
            <person name="Alarcon-Chaidez F."/>
            <person name="Wikel S."/>
            <person name="Strausberg R."/>
        </authorList>
    </citation>
    <scope>NUCLEOTIDE SEQUENCE [LARGE SCALE GENOMIC DNA]</scope>
    <source>
        <strain evidence="4">Wikel</strain>
        <strain evidence="2">Wikel colony</strain>
    </source>
</reference>
<dbReference type="InterPro" id="IPR001254">
    <property type="entry name" value="Trypsin_dom"/>
</dbReference>
<dbReference type="Proteomes" id="UP000001555">
    <property type="component" value="Unassembled WGS sequence"/>
</dbReference>
<dbReference type="PaxDb" id="6945-B7PF46"/>
<organism>
    <name type="scientific">Ixodes scapularis</name>
    <name type="common">Black-legged tick</name>
    <name type="synonym">Deer tick</name>
    <dbReference type="NCBI Taxonomy" id="6945"/>
    <lineage>
        <taxon>Eukaryota</taxon>
        <taxon>Metazoa</taxon>
        <taxon>Ecdysozoa</taxon>
        <taxon>Arthropoda</taxon>
        <taxon>Chelicerata</taxon>
        <taxon>Arachnida</taxon>
        <taxon>Acari</taxon>
        <taxon>Parasitiformes</taxon>
        <taxon>Ixodida</taxon>
        <taxon>Ixodoidea</taxon>
        <taxon>Ixodidae</taxon>
        <taxon>Ixodinae</taxon>
        <taxon>Ixodes</taxon>
    </lineage>
</organism>
<dbReference type="InParanoid" id="B7PF46"/>
<feature type="non-terminal residue" evidence="2">
    <location>
        <position position="1"/>
    </location>
</feature>
<dbReference type="GO" id="GO:0006508">
    <property type="term" value="P:proteolysis"/>
    <property type="evidence" value="ECO:0007669"/>
    <property type="project" value="InterPro"/>
</dbReference>
<dbReference type="InterPro" id="IPR009003">
    <property type="entry name" value="Peptidase_S1_PA"/>
</dbReference>
<protein>
    <recommendedName>
        <fullName evidence="1">Peptidase S1 domain-containing protein</fullName>
    </recommendedName>
</protein>
<dbReference type="VEuPathDB" id="VectorBase:ISCI004280"/>
<reference evidence="3" key="2">
    <citation type="submission" date="2020-05" db="UniProtKB">
        <authorList>
            <consortium name="EnsemblMetazoa"/>
        </authorList>
    </citation>
    <scope>IDENTIFICATION</scope>
    <source>
        <strain evidence="3">wikel</strain>
    </source>
</reference>
<dbReference type="InterPro" id="IPR043504">
    <property type="entry name" value="Peptidase_S1_PA_chymotrypsin"/>
</dbReference>
<proteinExistence type="predicted"/>
<dbReference type="VEuPathDB" id="VectorBase:ISCW004280"/>
<feature type="domain" description="Peptidase S1" evidence="1">
    <location>
        <begin position="1"/>
        <end position="32"/>
    </location>
</feature>
<dbReference type="Pfam" id="PF00089">
    <property type="entry name" value="Trypsin"/>
    <property type="match status" value="1"/>
</dbReference>
<evidence type="ECO:0000259" key="1">
    <source>
        <dbReference type="Pfam" id="PF00089"/>
    </source>
</evidence>
<dbReference type="EMBL" id="DS699372">
    <property type="protein sequence ID" value="EEC05218.1"/>
    <property type="molecule type" value="Genomic_DNA"/>
</dbReference>
<dbReference type="HOGENOM" id="CLU_3002413_0_0_1"/>
<keyword evidence="4" id="KW-1185">Reference proteome</keyword>
<dbReference type="AlphaFoldDB" id="B7PF46"/>
<dbReference type="EnsemblMetazoa" id="ISCW004280-RA">
    <property type="protein sequence ID" value="ISCW004280-PA"/>
    <property type="gene ID" value="ISCW004280"/>
</dbReference>
<dbReference type="EMBL" id="ABJB010346796">
    <property type="status" value="NOT_ANNOTATED_CDS"/>
    <property type="molecule type" value="Genomic_DNA"/>
</dbReference>
<dbReference type="Gene3D" id="2.40.10.10">
    <property type="entry name" value="Trypsin-like serine proteases"/>
    <property type="match status" value="1"/>
</dbReference>
<evidence type="ECO:0000313" key="3">
    <source>
        <dbReference type="EnsemblMetazoa" id="ISCW004280-PA"/>
    </source>
</evidence>
<dbReference type="SUPFAM" id="SSF50494">
    <property type="entry name" value="Trypsin-like serine proteases"/>
    <property type="match status" value="1"/>
</dbReference>
<accession>B7PF46</accession>
<name>B7PF46_IXOSC</name>
<feature type="non-terminal residue" evidence="2">
    <location>
        <position position="57"/>
    </location>
</feature>
<sequence length="57" mass="6149">QVSIQSTRKIHSCGGSIISADVILTAAHCLEKLRNAPCNSFFKDRGRRAPSKSCSVC</sequence>